<name>A0A1S7PGL4_9HYPH</name>
<dbReference type="EMBL" id="FBWG01000007">
    <property type="protein sequence ID" value="CUX21148.1"/>
    <property type="molecule type" value="Genomic_DNA"/>
</dbReference>
<dbReference type="AlphaFoldDB" id="A0A1S7PGL4"/>
<accession>A0A1S7PGL4</accession>
<dbReference type="Proteomes" id="UP000191987">
    <property type="component" value="Unassembled WGS sequence"/>
</dbReference>
<organism evidence="1 2">
    <name type="scientific">Agrobacterium deltaense Zutra 3/1</name>
    <dbReference type="NCBI Taxonomy" id="1183427"/>
    <lineage>
        <taxon>Bacteria</taxon>
        <taxon>Pseudomonadati</taxon>
        <taxon>Pseudomonadota</taxon>
        <taxon>Alphaproteobacteria</taxon>
        <taxon>Hyphomicrobiales</taxon>
        <taxon>Rhizobiaceae</taxon>
        <taxon>Rhizobium/Agrobacterium group</taxon>
        <taxon>Agrobacterium</taxon>
    </lineage>
</organism>
<reference evidence="1 2" key="1">
    <citation type="submission" date="2016-01" db="EMBL/GenBank/DDBJ databases">
        <authorList>
            <person name="Oliw E.H."/>
        </authorList>
    </citation>
    <scope>NUCLEOTIDE SEQUENCE [LARGE SCALE GENOMIC DNA]</scope>
    <source>
        <strain evidence="1 2">Zutra 3-1</strain>
    </source>
</reference>
<gene>
    <name evidence="1" type="ORF">AGR7C_Cc150158</name>
</gene>
<sequence>MQPNKTGGREASFLFLRRVERSGTAELEHPEAMVR</sequence>
<evidence type="ECO:0000313" key="1">
    <source>
        <dbReference type="EMBL" id="CUX21148.1"/>
    </source>
</evidence>
<evidence type="ECO:0000313" key="2">
    <source>
        <dbReference type="Proteomes" id="UP000191987"/>
    </source>
</evidence>
<proteinExistence type="predicted"/>
<protein>
    <submittedName>
        <fullName evidence="1">Uncharacterized protein</fullName>
    </submittedName>
</protein>